<dbReference type="AlphaFoldDB" id="A0A0E9UME0"/>
<sequence>MLASQPKSALSLTALSIPCFSAIDLLPNNTASGRQPFLIWLM</sequence>
<organism evidence="1">
    <name type="scientific">Anguilla anguilla</name>
    <name type="common">European freshwater eel</name>
    <name type="synonym">Muraena anguilla</name>
    <dbReference type="NCBI Taxonomy" id="7936"/>
    <lineage>
        <taxon>Eukaryota</taxon>
        <taxon>Metazoa</taxon>
        <taxon>Chordata</taxon>
        <taxon>Craniata</taxon>
        <taxon>Vertebrata</taxon>
        <taxon>Euteleostomi</taxon>
        <taxon>Actinopterygii</taxon>
        <taxon>Neopterygii</taxon>
        <taxon>Teleostei</taxon>
        <taxon>Anguilliformes</taxon>
        <taxon>Anguillidae</taxon>
        <taxon>Anguilla</taxon>
    </lineage>
</organism>
<accession>A0A0E9UME0</accession>
<protein>
    <submittedName>
        <fullName evidence="1">Uncharacterized protein</fullName>
    </submittedName>
</protein>
<reference evidence="1" key="2">
    <citation type="journal article" date="2015" name="Fish Shellfish Immunol.">
        <title>Early steps in the European eel (Anguilla anguilla)-Vibrio vulnificus interaction in the gills: Role of the RtxA13 toxin.</title>
        <authorList>
            <person name="Callol A."/>
            <person name="Pajuelo D."/>
            <person name="Ebbesson L."/>
            <person name="Teles M."/>
            <person name="MacKenzie S."/>
            <person name="Amaro C."/>
        </authorList>
    </citation>
    <scope>NUCLEOTIDE SEQUENCE</scope>
</reference>
<reference evidence="1" key="1">
    <citation type="submission" date="2014-11" db="EMBL/GenBank/DDBJ databases">
        <authorList>
            <person name="Amaro Gonzalez C."/>
        </authorList>
    </citation>
    <scope>NUCLEOTIDE SEQUENCE</scope>
</reference>
<name>A0A0E9UME0_ANGAN</name>
<proteinExistence type="predicted"/>
<evidence type="ECO:0000313" key="1">
    <source>
        <dbReference type="EMBL" id="JAH66957.1"/>
    </source>
</evidence>
<dbReference type="EMBL" id="GBXM01041620">
    <property type="protein sequence ID" value="JAH66957.1"/>
    <property type="molecule type" value="Transcribed_RNA"/>
</dbReference>